<keyword evidence="2" id="KW-1185">Reference proteome</keyword>
<protein>
    <submittedName>
        <fullName evidence="1">Uncharacterized protein</fullName>
    </submittedName>
</protein>
<evidence type="ECO:0000313" key="2">
    <source>
        <dbReference type="Proteomes" id="UP000799118"/>
    </source>
</evidence>
<dbReference type="AlphaFoldDB" id="A0A6A4HSK8"/>
<dbReference type="Proteomes" id="UP000799118">
    <property type="component" value="Unassembled WGS sequence"/>
</dbReference>
<sequence length="404" mass="45973">MAPILLLISIPLNGRQLHLAGFYLTALAMRGNNCGEATAFASGSEEALRIGLMYLQSSAEASFAGFRIYKTKILRTPTDSPFFPTSCSHKMSRTTEGKATTKVDSPIQTLHLGVYRVLIQRKGSLFFDINAACKKWAADAQILHRVLKEAYHVAPMLFLLFTLLEMGKSVEHVLFLVFETRIFRRMEMGLKKGTMDAQGLLWDLALRWTCLILFPLITQWNEQIHQSLRSKIVHYFNDYILRARLKSDLPTLDANLNNEHITAEAAWYGLLILVQFFAQASAIFTELAFILRIARSNQHGLIYAILCIGRPFLRLILHKSLWSMPHVVEAINPNFLRMRALQHLGTKDFRLDVLSSDIVQYIINEYRKAMVLLGNTPIDSPVILHERFRSSRSHIAVSLTVCLR</sequence>
<name>A0A6A4HSK8_9AGAR</name>
<dbReference type="OrthoDB" id="2997372at2759"/>
<organism evidence="1 2">
    <name type="scientific">Gymnopus androsaceus JB14</name>
    <dbReference type="NCBI Taxonomy" id="1447944"/>
    <lineage>
        <taxon>Eukaryota</taxon>
        <taxon>Fungi</taxon>
        <taxon>Dikarya</taxon>
        <taxon>Basidiomycota</taxon>
        <taxon>Agaricomycotina</taxon>
        <taxon>Agaricomycetes</taxon>
        <taxon>Agaricomycetidae</taxon>
        <taxon>Agaricales</taxon>
        <taxon>Marasmiineae</taxon>
        <taxon>Omphalotaceae</taxon>
        <taxon>Gymnopus</taxon>
    </lineage>
</organism>
<accession>A0A6A4HSK8</accession>
<dbReference type="EMBL" id="ML769466">
    <property type="protein sequence ID" value="KAE9399705.1"/>
    <property type="molecule type" value="Genomic_DNA"/>
</dbReference>
<evidence type="ECO:0000313" key="1">
    <source>
        <dbReference type="EMBL" id="KAE9399705.1"/>
    </source>
</evidence>
<gene>
    <name evidence="1" type="ORF">BT96DRAFT_683889</name>
</gene>
<proteinExistence type="predicted"/>
<reference evidence="1" key="1">
    <citation type="journal article" date="2019" name="Environ. Microbiol.">
        <title>Fungal ecological strategies reflected in gene transcription - a case study of two litter decomposers.</title>
        <authorList>
            <person name="Barbi F."/>
            <person name="Kohler A."/>
            <person name="Barry K."/>
            <person name="Baskaran P."/>
            <person name="Daum C."/>
            <person name="Fauchery L."/>
            <person name="Ihrmark K."/>
            <person name="Kuo A."/>
            <person name="LaButti K."/>
            <person name="Lipzen A."/>
            <person name="Morin E."/>
            <person name="Grigoriev I.V."/>
            <person name="Henrissat B."/>
            <person name="Lindahl B."/>
            <person name="Martin F."/>
        </authorList>
    </citation>
    <scope>NUCLEOTIDE SEQUENCE</scope>
    <source>
        <strain evidence="1">JB14</strain>
    </source>
</reference>